<dbReference type="Proteomes" id="UP000053477">
    <property type="component" value="Unassembled WGS sequence"/>
</dbReference>
<evidence type="ECO:0000259" key="6">
    <source>
        <dbReference type="Pfam" id="PF19037"/>
    </source>
</evidence>
<name>A0A0H2RYQ2_9AGAM</name>
<keyword evidence="3" id="KW-0926">Vacuole</keyword>
<dbReference type="Pfam" id="PF19038">
    <property type="entry name" value="Fuz_longin_3"/>
    <property type="match status" value="1"/>
</dbReference>
<feature type="compositionally biased region" description="Low complexity" evidence="4">
    <location>
        <begin position="357"/>
        <end position="375"/>
    </location>
</feature>
<keyword evidence="3" id="KW-0472">Membrane</keyword>
<keyword evidence="9" id="KW-1185">Reference proteome</keyword>
<evidence type="ECO:0000256" key="4">
    <source>
        <dbReference type="SAM" id="MobiDB-lite"/>
    </source>
</evidence>
<dbReference type="STRING" id="27342.A0A0H2RYQ2"/>
<dbReference type="GO" id="GO:0006914">
    <property type="term" value="P:autophagy"/>
    <property type="evidence" value="ECO:0007669"/>
    <property type="project" value="UniProtKB-UniRule"/>
</dbReference>
<comment type="similarity">
    <text evidence="3">Belongs to the MON1/SAND family.</text>
</comment>
<dbReference type="InterPro" id="IPR004353">
    <property type="entry name" value="Mon1"/>
</dbReference>
<dbReference type="InterPro" id="IPR043970">
    <property type="entry name" value="FUZ/MON1/HPS1_longin_3"/>
</dbReference>
<accession>A0A0H2RYQ2</accession>
<dbReference type="GO" id="GO:0035658">
    <property type="term" value="C:Mon1-Ccz1 complex"/>
    <property type="evidence" value="ECO:0007669"/>
    <property type="project" value="TreeGrafter"/>
</dbReference>
<sequence>MSFEGSGDGILVKDEPETGDGEEGVAVGHHVDGVVDEEARKNLREQLKRTLTRRRESSIDTVVPARPSEEPRQYFVLTDAGKPVFASSTLADDYDNLASTAGLMQALLSVFIDDGDKLRFINAGKTRISFLLRTPLYYCCVSKWGEPESVTRSHLEYLHMQILSIVTASQLKRVFERRANFDLRRLLGGAETFLHLMLTRLQTDLAISTSSLHCLPLDATLRRKAGEILVPNSKMKEVLYVMLISRGRVLTIVRPRKRSVHPADLHILLNTIHAPAIFEAATTTPVSWLPICLPKFNADGFLHAYVQFLRPGDTVIEDTQSEAQTTSSDAVGSGDAVQTDPPTSKPTERHADVPDASVPYTSSSTASSSETSIILSPPPTATFDTSHLRGRIGTALVCISGGGGGEFENIRTWCEGVVQNLEESGTLPAIHTSIRRRPRNPVKAMKYGFGGDYSVSSLGISGLRHFIYKNRSLVQVTCPVWGDDYVGLAARRRVITLYQTIHDAIHAKSGQGAKEALKLQYIKTDKDCVMGWITQPFELYISVSPDLPKSSIVDIANTVARWVKREEGRLFLRDAPVF</sequence>
<dbReference type="PANTHER" id="PTHR13027">
    <property type="entry name" value="SAND PROTEIN-RELATED"/>
    <property type="match status" value="1"/>
</dbReference>
<dbReference type="PANTHER" id="PTHR13027:SF7">
    <property type="entry name" value="VACUOLAR FUSION PROTEIN MON1 HOMOLOG"/>
    <property type="match status" value="1"/>
</dbReference>
<evidence type="ECO:0000259" key="5">
    <source>
        <dbReference type="Pfam" id="PF19036"/>
    </source>
</evidence>
<comment type="subcellular location">
    <subcellularLocation>
        <location evidence="3">Endosome</location>
        <location evidence="3">Multivesicular body membrane</location>
        <topology evidence="3">Peripheral membrane protein</topology>
    </subcellularLocation>
    <subcellularLocation>
        <location evidence="1 3">Prevacuolar compartment membrane</location>
        <topology evidence="1 3">Peripheral membrane protein</topology>
    </subcellularLocation>
    <subcellularLocation>
        <location evidence="3">Vacuole membrane</location>
        <topology evidence="3">Peripheral membrane protein</topology>
    </subcellularLocation>
</comment>
<keyword evidence="3" id="KW-0072">Autophagy</keyword>
<dbReference type="EMBL" id="KQ085912">
    <property type="protein sequence ID" value="KLO16737.1"/>
    <property type="molecule type" value="Genomic_DNA"/>
</dbReference>
<evidence type="ECO:0000256" key="1">
    <source>
        <dbReference type="ARBA" id="ARBA00004380"/>
    </source>
</evidence>
<feature type="domain" description="FUZ/MON1/HPS1 second Longin" evidence="6">
    <location>
        <begin position="236"/>
        <end position="326"/>
    </location>
</feature>
<organism evidence="8 9">
    <name type="scientific">Schizopora paradoxa</name>
    <dbReference type="NCBI Taxonomy" id="27342"/>
    <lineage>
        <taxon>Eukaryota</taxon>
        <taxon>Fungi</taxon>
        <taxon>Dikarya</taxon>
        <taxon>Basidiomycota</taxon>
        <taxon>Agaricomycotina</taxon>
        <taxon>Agaricomycetes</taxon>
        <taxon>Hymenochaetales</taxon>
        <taxon>Schizoporaceae</taxon>
        <taxon>Schizopora</taxon>
    </lineage>
</organism>
<dbReference type="OrthoDB" id="272411at2759"/>
<dbReference type="PRINTS" id="PR01546">
    <property type="entry name" value="YEAST73DUF"/>
</dbReference>
<keyword evidence="3" id="KW-0967">Endosome</keyword>
<feature type="domain" description="FUZ/MON1/HPS1 third Longin" evidence="7">
    <location>
        <begin position="462"/>
        <end position="567"/>
    </location>
</feature>
<dbReference type="Pfam" id="PF19037">
    <property type="entry name" value="Fuz_longin_2"/>
    <property type="match status" value="1"/>
</dbReference>
<dbReference type="GO" id="GO:0016192">
    <property type="term" value="P:vesicle-mediated transport"/>
    <property type="evidence" value="ECO:0007669"/>
    <property type="project" value="InterPro"/>
</dbReference>
<feature type="domain" description="FUZ/MON1/HPS1 first Longin" evidence="5">
    <location>
        <begin position="73"/>
        <end position="194"/>
    </location>
</feature>
<evidence type="ECO:0000259" key="7">
    <source>
        <dbReference type="Pfam" id="PF19038"/>
    </source>
</evidence>
<comment type="function">
    <text evidence="3">Required for multiple vacuole delivery pathways including the cytoplasm to vacuole transport (Cvt), autophagy, pexophagy and endocytosis.</text>
</comment>
<evidence type="ECO:0000256" key="2">
    <source>
        <dbReference type="ARBA" id="ARBA00018132"/>
    </source>
</evidence>
<keyword evidence="3" id="KW-0653">Protein transport</keyword>
<keyword evidence="3" id="KW-0813">Transport</keyword>
<gene>
    <name evidence="8" type="ORF">SCHPADRAFT_913938</name>
</gene>
<dbReference type="GO" id="GO:0032585">
    <property type="term" value="C:multivesicular body membrane"/>
    <property type="evidence" value="ECO:0007669"/>
    <property type="project" value="UniProtKB-SubCell"/>
</dbReference>
<evidence type="ECO:0000313" key="8">
    <source>
        <dbReference type="EMBL" id="KLO16737.1"/>
    </source>
</evidence>
<evidence type="ECO:0000313" key="9">
    <source>
        <dbReference type="Proteomes" id="UP000053477"/>
    </source>
</evidence>
<dbReference type="Pfam" id="PF19036">
    <property type="entry name" value="Fuz_longin_1"/>
    <property type="match status" value="1"/>
</dbReference>
<dbReference type="InParanoid" id="A0A0H2RYQ2"/>
<feature type="region of interest" description="Disordered" evidence="4">
    <location>
        <begin position="1"/>
        <end position="22"/>
    </location>
</feature>
<feature type="compositionally biased region" description="Polar residues" evidence="4">
    <location>
        <begin position="321"/>
        <end position="330"/>
    </location>
</feature>
<dbReference type="InterPro" id="IPR043972">
    <property type="entry name" value="FUZ/MON1/HPS1_longin_1"/>
</dbReference>
<dbReference type="GO" id="GO:0006623">
    <property type="term" value="P:protein targeting to vacuole"/>
    <property type="evidence" value="ECO:0007669"/>
    <property type="project" value="UniProtKB-UniRule"/>
</dbReference>
<evidence type="ECO:0000256" key="3">
    <source>
        <dbReference type="RuleBase" id="RU367048"/>
    </source>
</evidence>
<dbReference type="GO" id="GO:0000329">
    <property type="term" value="C:fungal-type vacuole membrane"/>
    <property type="evidence" value="ECO:0007669"/>
    <property type="project" value="TreeGrafter"/>
</dbReference>
<proteinExistence type="inferred from homology"/>
<feature type="region of interest" description="Disordered" evidence="4">
    <location>
        <begin position="320"/>
        <end position="378"/>
    </location>
</feature>
<dbReference type="FunCoup" id="A0A0H2RYQ2">
    <property type="interactions" value="241"/>
</dbReference>
<dbReference type="AlphaFoldDB" id="A0A0H2RYQ2"/>
<dbReference type="InterPro" id="IPR043971">
    <property type="entry name" value="FUZ/MON1/HPS1_longin_2"/>
</dbReference>
<reference evidence="8 9" key="1">
    <citation type="submission" date="2015-04" db="EMBL/GenBank/DDBJ databases">
        <title>Complete genome sequence of Schizopora paradoxa KUC8140, a cosmopolitan wood degrader in East Asia.</title>
        <authorList>
            <consortium name="DOE Joint Genome Institute"/>
            <person name="Min B."/>
            <person name="Park H."/>
            <person name="Jang Y."/>
            <person name="Kim J.-J."/>
            <person name="Kim K.H."/>
            <person name="Pangilinan J."/>
            <person name="Lipzen A."/>
            <person name="Riley R."/>
            <person name="Grigoriev I.V."/>
            <person name="Spatafora J.W."/>
            <person name="Choi I.-G."/>
        </authorList>
    </citation>
    <scope>NUCLEOTIDE SEQUENCE [LARGE SCALE GENOMIC DNA]</scope>
    <source>
        <strain evidence="8 9">KUC8140</strain>
    </source>
</reference>
<protein>
    <recommendedName>
        <fullName evidence="2 3">Vacuolar fusion protein MON1</fullName>
    </recommendedName>
</protein>